<dbReference type="EMBL" id="CP162511">
    <property type="protein sequence ID" value="XDI07047.1"/>
    <property type="molecule type" value="Genomic_DNA"/>
</dbReference>
<dbReference type="InterPro" id="IPR019533">
    <property type="entry name" value="Peptidase_S26"/>
</dbReference>
<evidence type="ECO:0000313" key="4">
    <source>
        <dbReference type="EMBL" id="XDI07047.1"/>
    </source>
</evidence>
<feature type="transmembrane region" description="Helical" evidence="3">
    <location>
        <begin position="36"/>
        <end position="63"/>
    </location>
</feature>
<dbReference type="PRINTS" id="PR00728">
    <property type="entry name" value="SIGNALPTASE"/>
</dbReference>
<name>A0AB39BLI4_9MICO</name>
<proteinExistence type="predicted"/>
<dbReference type="EC" id="3.4.21.89" evidence="1"/>
<accession>A0AB39BLI4</accession>
<dbReference type="AlphaFoldDB" id="A0AB39BLI4"/>
<keyword evidence="3" id="KW-0472">Membrane</keyword>
<evidence type="ECO:0000256" key="2">
    <source>
        <dbReference type="SAM" id="MobiDB-lite"/>
    </source>
</evidence>
<keyword evidence="3" id="KW-0812">Transmembrane</keyword>
<reference evidence="4" key="1">
    <citation type="submission" date="2024-05" db="EMBL/GenBank/DDBJ databases">
        <title>Herbiconiux sp. A18JL235.</title>
        <authorList>
            <person name="Zhang G."/>
        </authorList>
    </citation>
    <scope>NUCLEOTIDE SEQUENCE</scope>
    <source>
        <strain evidence="4">A18JL235</strain>
    </source>
</reference>
<gene>
    <name evidence="4" type="ORF">ABFY20_08095</name>
</gene>
<dbReference type="GO" id="GO:0009003">
    <property type="term" value="F:signal peptidase activity"/>
    <property type="evidence" value="ECO:0007669"/>
    <property type="project" value="UniProtKB-EC"/>
</dbReference>
<dbReference type="GO" id="GO:0006465">
    <property type="term" value="P:signal peptide processing"/>
    <property type="evidence" value="ECO:0007669"/>
    <property type="project" value="UniProtKB-UniRule"/>
</dbReference>
<dbReference type="PANTHER" id="PTHR10806:SF6">
    <property type="entry name" value="SIGNAL PEPTIDASE COMPLEX CATALYTIC SUBUNIT SEC11"/>
    <property type="match status" value="1"/>
</dbReference>
<keyword evidence="3" id="KW-1133">Transmembrane helix</keyword>
<organism evidence="4">
    <name type="scientific">Herbiconiux sp. A18JL235</name>
    <dbReference type="NCBI Taxonomy" id="3152363"/>
    <lineage>
        <taxon>Bacteria</taxon>
        <taxon>Bacillati</taxon>
        <taxon>Actinomycetota</taxon>
        <taxon>Actinomycetes</taxon>
        <taxon>Micrococcales</taxon>
        <taxon>Microbacteriaceae</taxon>
        <taxon>Herbiconiux</taxon>
    </lineage>
</organism>
<feature type="transmembrane region" description="Helical" evidence="3">
    <location>
        <begin position="175"/>
        <end position="197"/>
    </location>
</feature>
<sequence length="207" mass="22031">MTGAPAVTGARHRALPPARHRAEGAAGRASPSLLHYLGVALSAASLVLVLMLAVLTILLPLLVGGRALTVLTSSMEPGFPPGTLVVVRPMPAEEIRLGDVLTYQIESGRPGVVSHRVVEKSTSSRGEIEFVTKGDNNDAADEKPVREVQVVGTLWYSIPLLGWVNQAVNGEARSVIVPVAVTLLFGYAGWMLVSAVVDRRKEGRRSR</sequence>
<dbReference type="NCBIfam" id="TIGR02228">
    <property type="entry name" value="sigpep_I_arch"/>
    <property type="match status" value="1"/>
</dbReference>
<evidence type="ECO:0000256" key="3">
    <source>
        <dbReference type="SAM" id="Phobius"/>
    </source>
</evidence>
<dbReference type="PANTHER" id="PTHR10806">
    <property type="entry name" value="SIGNAL PEPTIDASE COMPLEX CATALYTIC SUBUNIT SEC11"/>
    <property type="match status" value="1"/>
</dbReference>
<dbReference type="GO" id="GO:0004252">
    <property type="term" value="F:serine-type endopeptidase activity"/>
    <property type="evidence" value="ECO:0007669"/>
    <property type="project" value="UniProtKB-UniRule"/>
</dbReference>
<dbReference type="CDD" id="cd06530">
    <property type="entry name" value="S26_SPase_I"/>
    <property type="match status" value="1"/>
</dbReference>
<dbReference type="GO" id="GO:0016020">
    <property type="term" value="C:membrane"/>
    <property type="evidence" value="ECO:0007669"/>
    <property type="project" value="UniProtKB-UniRule"/>
</dbReference>
<evidence type="ECO:0000256" key="1">
    <source>
        <dbReference type="NCBIfam" id="TIGR02228"/>
    </source>
</evidence>
<feature type="region of interest" description="Disordered" evidence="2">
    <location>
        <begin position="1"/>
        <end position="22"/>
    </location>
</feature>
<keyword evidence="4" id="KW-0378">Hydrolase</keyword>
<protein>
    <recommendedName>
        <fullName evidence="1">Signal peptidase I</fullName>
        <ecNumber evidence="1">3.4.21.89</ecNumber>
    </recommendedName>
</protein>
<dbReference type="InterPro" id="IPR001733">
    <property type="entry name" value="Peptidase_S26B"/>
</dbReference>
<dbReference type="RefSeq" id="WP_368499423.1">
    <property type="nucleotide sequence ID" value="NZ_CP162511.1"/>
</dbReference>